<feature type="compositionally biased region" description="Acidic residues" evidence="9">
    <location>
        <begin position="421"/>
        <end position="434"/>
    </location>
</feature>
<dbReference type="GO" id="GO:0004190">
    <property type="term" value="F:aspartic-type endopeptidase activity"/>
    <property type="evidence" value="ECO:0007669"/>
    <property type="project" value="UniProtKB-KW"/>
</dbReference>
<keyword evidence="7" id="KW-0378">Hydrolase</keyword>
<evidence type="ECO:0000256" key="1">
    <source>
        <dbReference type="ARBA" id="ARBA00001130"/>
    </source>
</evidence>
<proteinExistence type="inferred from homology"/>
<comment type="catalytic activity">
    <reaction evidence="1">
        <text>Hydrolysis of proteins with broad specificity similar to that of pepsin A, preferring hydrophobic residues at P1 and P1'. Clots milk and activates trypsinogen. Does not cleave 4-Gln-|-His-5, but does cleave 10-His-|-Leu-11 and 12-Val-|-Glu-13 in B chain of insulin.</text>
        <dbReference type="EC" id="3.4.23.21"/>
    </reaction>
</comment>
<evidence type="ECO:0000256" key="2">
    <source>
        <dbReference type="ARBA" id="ARBA00007447"/>
    </source>
</evidence>
<gene>
    <name evidence="12" type="ORF">EC957_005826</name>
</gene>
<evidence type="ECO:0000313" key="13">
    <source>
        <dbReference type="Proteomes" id="UP000723463"/>
    </source>
</evidence>
<keyword evidence="6" id="KW-0064">Aspartyl protease</keyword>
<dbReference type="SUPFAM" id="SSF50630">
    <property type="entry name" value="Acid proteases"/>
    <property type="match status" value="1"/>
</dbReference>
<name>A0A9P6EZS9_9FUNG</name>
<dbReference type="InterPro" id="IPR021109">
    <property type="entry name" value="Peptidase_aspartic_dom_sf"/>
</dbReference>
<evidence type="ECO:0000256" key="4">
    <source>
        <dbReference type="ARBA" id="ARBA00022670"/>
    </source>
</evidence>
<dbReference type="InterPro" id="IPR001461">
    <property type="entry name" value="Aspartic_peptidase_A1"/>
</dbReference>
<feature type="signal peptide" evidence="10">
    <location>
        <begin position="1"/>
        <end position="20"/>
    </location>
</feature>
<feature type="domain" description="Peptidase A1" evidence="11">
    <location>
        <begin position="77"/>
        <end position="422"/>
    </location>
</feature>
<comment type="similarity">
    <text evidence="2">Belongs to the peptidase A1 family.</text>
</comment>
<feature type="active site" evidence="8">
    <location>
        <position position="95"/>
    </location>
</feature>
<keyword evidence="13" id="KW-1185">Reference proteome</keyword>
<dbReference type="Gene3D" id="2.40.70.10">
    <property type="entry name" value="Acid Proteases"/>
    <property type="match status" value="2"/>
</dbReference>
<feature type="compositionally biased region" description="Acidic residues" evidence="9">
    <location>
        <begin position="396"/>
        <end position="413"/>
    </location>
</feature>
<feature type="region of interest" description="Disordered" evidence="9">
    <location>
        <begin position="359"/>
        <end position="434"/>
    </location>
</feature>
<evidence type="ECO:0000256" key="5">
    <source>
        <dbReference type="ARBA" id="ARBA00022729"/>
    </source>
</evidence>
<dbReference type="PANTHER" id="PTHR47966:SF51">
    <property type="entry name" value="BETA-SITE APP-CLEAVING ENZYME, ISOFORM A-RELATED"/>
    <property type="match status" value="1"/>
</dbReference>
<accession>A0A9P6EZS9</accession>
<dbReference type="CDD" id="cd05471">
    <property type="entry name" value="pepsin_like"/>
    <property type="match status" value="1"/>
</dbReference>
<dbReference type="EC" id="3.4.23.21" evidence="3"/>
<evidence type="ECO:0000256" key="3">
    <source>
        <dbReference type="ARBA" id="ARBA00013205"/>
    </source>
</evidence>
<keyword evidence="5 10" id="KW-0732">Signal</keyword>
<feature type="chain" id="PRO_5040476767" description="rhizopuspepsin" evidence="10">
    <location>
        <begin position="21"/>
        <end position="434"/>
    </location>
</feature>
<dbReference type="PROSITE" id="PS51767">
    <property type="entry name" value="PEPTIDASE_A1"/>
    <property type="match status" value="1"/>
</dbReference>
<organism evidence="12 13">
    <name type="scientific">Mortierella hygrophila</name>
    <dbReference type="NCBI Taxonomy" id="979708"/>
    <lineage>
        <taxon>Eukaryota</taxon>
        <taxon>Fungi</taxon>
        <taxon>Fungi incertae sedis</taxon>
        <taxon>Mucoromycota</taxon>
        <taxon>Mortierellomycotina</taxon>
        <taxon>Mortierellomycetes</taxon>
        <taxon>Mortierellales</taxon>
        <taxon>Mortierellaceae</taxon>
        <taxon>Mortierella</taxon>
    </lineage>
</organism>
<keyword evidence="4" id="KW-0645">Protease</keyword>
<feature type="compositionally biased region" description="Basic and acidic residues" evidence="9">
    <location>
        <begin position="359"/>
        <end position="368"/>
    </location>
</feature>
<dbReference type="Pfam" id="PF00026">
    <property type="entry name" value="Asp"/>
    <property type="match status" value="1"/>
</dbReference>
<dbReference type="PANTHER" id="PTHR47966">
    <property type="entry name" value="BETA-SITE APP-CLEAVING ENZYME, ISOFORM A-RELATED"/>
    <property type="match status" value="1"/>
</dbReference>
<dbReference type="EMBL" id="JAAAXW010000267">
    <property type="protein sequence ID" value="KAF9539052.1"/>
    <property type="molecule type" value="Genomic_DNA"/>
</dbReference>
<dbReference type="FunFam" id="2.40.70.10:FF:000115">
    <property type="entry name" value="Lysosomal aspartic protease"/>
    <property type="match status" value="1"/>
</dbReference>
<reference evidence="12" key="1">
    <citation type="journal article" date="2020" name="Fungal Divers.">
        <title>Resolving the Mortierellaceae phylogeny through synthesis of multi-gene phylogenetics and phylogenomics.</title>
        <authorList>
            <person name="Vandepol N."/>
            <person name="Liber J."/>
            <person name="Desiro A."/>
            <person name="Na H."/>
            <person name="Kennedy M."/>
            <person name="Barry K."/>
            <person name="Grigoriev I.V."/>
            <person name="Miller A.N."/>
            <person name="O'Donnell K."/>
            <person name="Stajich J.E."/>
            <person name="Bonito G."/>
        </authorList>
    </citation>
    <scope>NUCLEOTIDE SEQUENCE</scope>
    <source>
        <strain evidence="12">NRRL 2591</strain>
    </source>
</reference>
<feature type="active site" evidence="8">
    <location>
        <position position="292"/>
    </location>
</feature>
<dbReference type="Proteomes" id="UP000723463">
    <property type="component" value="Unassembled WGS sequence"/>
</dbReference>
<dbReference type="AlphaFoldDB" id="A0A9P6EZS9"/>
<evidence type="ECO:0000259" key="11">
    <source>
        <dbReference type="PROSITE" id="PS51767"/>
    </source>
</evidence>
<dbReference type="PRINTS" id="PR00792">
    <property type="entry name" value="PEPSIN"/>
</dbReference>
<evidence type="ECO:0000256" key="10">
    <source>
        <dbReference type="SAM" id="SignalP"/>
    </source>
</evidence>
<sequence length="434" mass="47203">MKLYLGISAAILLAVTQAAALSKPDEMLKRSMGRCDHQRWVGGVTRYGNMASHNGILNIIVSIQEEEEEEGREDGSYYGTVMIGTPPQAFKIDFDTGSSQFIVSSKDCTQCSGTTYYDSSASHTFRADGNPWTITYGDQSYASGFLGHDQILLDNIHVKNQQLALVTSESAGFDETIDGIMGLAFGKLSRTVGGTRTVFENMMDQGLVERGVFAFYLGKASRGGGGEVIFGGMDLSRVEEGEEVTWTDVAKPKYWQIDVEDVFVDGEVVALGGKGEKRKGKKGGRKMEAIMDTGTTLVIVPEALAKSIHLKIPGAQDLGTSWALPCDLAVSPTYSTSKVELQISNKRFGIPFEDLVREETDTPGERRKVGIAPLKIKPRPEPESFVEAGAQNSGGDDGEEGEEGDGSWQEQDDTEQRQIDESEQASEEETEGEE</sequence>
<dbReference type="GO" id="GO:0006508">
    <property type="term" value="P:proteolysis"/>
    <property type="evidence" value="ECO:0007669"/>
    <property type="project" value="UniProtKB-KW"/>
</dbReference>
<dbReference type="InterPro" id="IPR033121">
    <property type="entry name" value="PEPTIDASE_A1"/>
</dbReference>
<evidence type="ECO:0000256" key="7">
    <source>
        <dbReference type="ARBA" id="ARBA00022801"/>
    </source>
</evidence>
<evidence type="ECO:0000256" key="8">
    <source>
        <dbReference type="PIRSR" id="PIRSR601461-1"/>
    </source>
</evidence>
<comment type="caution">
    <text evidence="12">The sequence shown here is derived from an EMBL/GenBank/DDBJ whole genome shotgun (WGS) entry which is preliminary data.</text>
</comment>
<evidence type="ECO:0000256" key="9">
    <source>
        <dbReference type="SAM" id="MobiDB-lite"/>
    </source>
</evidence>
<dbReference type="InterPro" id="IPR034164">
    <property type="entry name" value="Pepsin-like_dom"/>
</dbReference>
<evidence type="ECO:0000313" key="12">
    <source>
        <dbReference type="EMBL" id="KAF9539052.1"/>
    </source>
</evidence>
<evidence type="ECO:0000256" key="6">
    <source>
        <dbReference type="ARBA" id="ARBA00022750"/>
    </source>
</evidence>
<protein>
    <recommendedName>
        <fullName evidence="3">rhizopuspepsin</fullName>
        <ecNumber evidence="3">3.4.23.21</ecNumber>
    </recommendedName>
</protein>